<dbReference type="EMBL" id="CM023471">
    <property type="protein sequence ID" value="KAH7965634.1"/>
    <property type="molecule type" value="Genomic_DNA"/>
</dbReference>
<sequence>MSQVDDLAERFAQQHIRVNRNWLQACARHFQAGSTASVQRTEFGGDVYKQVYYQLLLTNLWELGMTCLPESALAAHKLMLKGSFFLQVDSVRDVSQPAYSQLLKITNTENPNTIVQADPIEKPFPWQAQPKRMLKLELTDGTRRMQAIEFEPVRCMSVDMRPGIKILITGPVECRRGVMFLRADNVRVLGGMVESLLEENCREAVLCRAIGRDPAQVLDGAARYQTANRTETDSEVTSNRQSSNNRTSDPLERVRTTSGSPRIGHDFQHHNDSRATTIPVANSNSTTVRMSSSGLDVDDAWDRADGTDIDPDDVLMSQIDLGKLEPEAEMPDCIDDDVDEDLLREQLDYQALAAGDGALRGAANSDEEHDAGEPNIEPHPSTSTHSASRNVEPLEEEPQQRNVDKQSSPSLPYTQLSSVLKGGKHPDSSEVVIIKGYISTPTSKLKVPTSSGIRFPLPAQGFLSQHARTFAALQTSLGAAAANPRKTSCLRGPFRDQRLRPRAGRFRLPPKVSQPPPQQLEDLLEVTRANNP</sequence>
<keyword evidence="2" id="KW-1185">Reference proteome</keyword>
<proteinExistence type="predicted"/>
<gene>
    <name evidence="1" type="ORF">HPB49_009058</name>
</gene>
<reference evidence="1" key="1">
    <citation type="submission" date="2020-05" db="EMBL/GenBank/DDBJ databases">
        <title>Large-scale comparative analyses of tick genomes elucidate their genetic diversity and vector capacities.</title>
        <authorList>
            <person name="Jia N."/>
            <person name="Wang J."/>
            <person name="Shi W."/>
            <person name="Du L."/>
            <person name="Sun Y."/>
            <person name="Zhan W."/>
            <person name="Jiang J."/>
            <person name="Wang Q."/>
            <person name="Zhang B."/>
            <person name="Ji P."/>
            <person name="Sakyi L.B."/>
            <person name="Cui X."/>
            <person name="Yuan T."/>
            <person name="Jiang B."/>
            <person name="Yang W."/>
            <person name="Lam T.T.-Y."/>
            <person name="Chang Q."/>
            <person name="Ding S."/>
            <person name="Wang X."/>
            <person name="Zhu J."/>
            <person name="Ruan X."/>
            <person name="Zhao L."/>
            <person name="Wei J."/>
            <person name="Que T."/>
            <person name="Du C."/>
            <person name="Cheng J."/>
            <person name="Dai P."/>
            <person name="Han X."/>
            <person name="Huang E."/>
            <person name="Gao Y."/>
            <person name="Liu J."/>
            <person name="Shao H."/>
            <person name="Ye R."/>
            <person name="Li L."/>
            <person name="Wei W."/>
            <person name="Wang X."/>
            <person name="Wang C."/>
            <person name="Yang T."/>
            <person name="Huo Q."/>
            <person name="Li W."/>
            <person name="Guo W."/>
            <person name="Chen H."/>
            <person name="Zhou L."/>
            <person name="Ni X."/>
            <person name="Tian J."/>
            <person name="Zhou Y."/>
            <person name="Sheng Y."/>
            <person name="Liu T."/>
            <person name="Pan Y."/>
            <person name="Xia L."/>
            <person name="Li J."/>
            <person name="Zhao F."/>
            <person name="Cao W."/>
        </authorList>
    </citation>
    <scope>NUCLEOTIDE SEQUENCE</scope>
    <source>
        <strain evidence="1">Dsil-2018</strain>
    </source>
</reference>
<protein>
    <submittedName>
        <fullName evidence="1">Uncharacterized protein</fullName>
    </submittedName>
</protein>
<accession>A0ACB8DC26</accession>
<evidence type="ECO:0000313" key="1">
    <source>
        <dbReference type="EMBL" id="KAH7965634.1"/>
    </source>
</evidence>
<organism evidence="1 2">
    <name type="scientific">Dermacentor silvarum</name>
    <name type="common">Tick</name>
    <dbReference type="NCBI Taxonomy" id="543639"/>
    <lineage>
        <taxon>Eukaryota</taxon>
        <taxon>Metazoa</taxon>
        <taxon>Ecdysozoa</taxon>
        <taxon>Arthropoda</taxon>
        <taxon>Chelicerata</taxon>
        <taxon>Arachnida</taxon>
        <taxon>Acari</taxon>
        <taxon>Parasitiformes</taxon>
        <taxon>Ixodida</taxon>
        <taxon>Ixodoidea</taxon>
        <taxon>Ixodidae</taxon>
        <taxon>Rhipicephalinae</taxon>
        <taxon>Dermacentor</taxon>
    </lineage>
</organism>
<dbReference type="Proteomes" id="UP000821865">
    <property type="component" value="Chromosome 2"/>
</dbReference>
<name>A0ACB8DC26_DERSI</name>
<evidence type="ECO:0000313" key="2">
    <source>
        <dbReference type="Proteomes" id="UP000821865"/>
    </source>
</evidence>
<comment type="caution">
    <text evidence="1">The sequence shown here is derived from an EMBL/GenBank/DDBJ whole genome shotgun (WGS) entry which is preliminary data.</text>
</comment>